<accession>G4TL20</accession>
<dbReference type="SUPFAM" id="SSF56784">
    <property type="entry name" value="HAD-like"/>
    <property type="match status" value="1"/>
</dbReference>
<sequence>MDADKGLPALIAFDLDYTLWDLWIDTHVTGPLKASGSPNLILDRFGEPIFFYPDVPGILHEVHGKTTLALCSRTSAPDLAREALRLLMIPPASTGGSNASPTPATEFFTQKEIYPGSKIQHFRALHKKTGIPYSEMLFFDDESRNREVESLGVTFILVKNGTNRRVFWDGVKAWRRKVHEVN</sequence>
<dbReference type="SFLD" id="SFLDG01131">
    <property type="entry name" value="C1.5.2:_MDP_Like"/>
    <property type="match status" value="1"/>
</dbReference>
<dbReference type="PANTHER" id="PTHR17901:SF14">
    <property type="entry name" value="MAGNESIUM-DEPENDENT PHOSPHATASE 1"/>
    <property type="match status" value="1"/>
</dbReference>
<dbReference type="CDD" id="cd07501">
    <property type="entry name" value="HAD_MDP-1_like"/>
    <property type="match status" value="1"/>
</dbReference>
<dbReference type="eggNOG" id="KOG4549">
    <property type="taxonomic scope" value="Eukaryota"/>
</dbReference>
<evidence type="ECO:0000313" key="2">
    <source>
        <dbReference type="Proteomes" id="UP000007148"/>
    </source>
</evidence>
<dbReference type="SFLD" id="SFLDG01129">
    <property type="entry name" value="C1.5:_HAD__Beta-PGM__Phosphata"/>
    <property type="match status" value="1"/>
</dbReference>
<dbReference type="Proteomes" id="UP000007148">
    <property type="component" value="Unassembled WGS sequence"/>
</dbReference>
<dbReference type="InterPro" id="IPR035679">
    <property type="entry name" value="MDP-1_euk"/>
</dbReference>
<dbReference type="HOGENOM" id="CLU_071162_0_0_1"/>
<comment type="caution">
    <text evidence="1">The sequence shown here is derived from an EMBL/GenBank/DDBJ whole genome shotgun (WGS) entry which is preliminary data.</text>
</comment>
<evidence type="ECO:0008006" key="3">
    <source>
        <dbReference type="Google" id="ProtNLM"/>
    </source>
</evidence>
<dbReference type="NCBIfam" id="TIGR01685">
    <property type="entry name" value="MDP-1"/>
    <property type="match status" value="1"/>
</dbReference>
<gene>
    <name evidence="1" type="ORF">PIIN_05956</name>
</gene>
<dbReference type="EMBL" id="CAFZ01000144">
    <property type="protein sequence ID" value="CCA72021.1"/>
    <property type="molecule type" value="Genomic_DNA"/>
</dbReference>
<keyword evidence="2" id="KW-1185">Reference proteome</keyword>
<dbReference type="Pfam" id="PF12689">
    <property type="entry name" value="Acid_PPase"/>
    <property type="match status" value="1"/>
</dbReference>
<dbReference type="PANTHER" id="PTHR17901">
    <property type="entry name" value="MAGNESIUM-DEPENDENT PHOSPHATASE 1 MDP1"/>
    <property type="match status" value="1"/>
</dbReference>
<dbReference type="AlphaFoldDB" id="G4TL20"/>
<dbReference type="InterPro" id="IPR010036">
    <property type="entry name" value="MDP_1_eu_arc"/>
</dbReference>
<dbReference type="OrthoDB" id="2865258at2759"/>
<dbReference type="SFLD" id="SFLDS00003">
    <property type="entry name" value="Haloacid_Dehalogenase"/>
    <property type="match status" value="1"/>
</dbReference>
<evidence type="ECO:0000313" key="1">
    <source>
        <dbReference type="EMBL" id="CCA72021.1"/>
    </source>
</evidence>
<dbReference type="OMA" id="GVWAWRK"/>
<dbReference type="NCBIfam" id="TIGR01681">
    <property type="entry name" value="HAD-SF-IIIC"/>
    <property type="match status" value="1"/>
</dbReference>
<name>G4TL20_SERID</name>
<dbReference type="InterPro" id="IPR036412">
    <property type="entry name" value="HAD-like_sf"/>
</dbReference>
<dbReference type="STRING" id="1109443.G4TL20"/>
<dbReference type="FunCoup" id="G4TL20">
    <property type="interactions" value="35"/>
</dbReference>
<organism evidence="1 2">
    <name type="scientific">Serendipita indica (strain DSM 11827)</name>
    <name type="common">Root endophyte fungus</name>
    <name type="synonym">Piriformospora indica</name>
    <dbReference type="NCBI Taxonomy" id="1109443"/>
    <lineage>
        <taxon>Eukaryota</taxon>
        <taxon>Fungi</taxon>
        <taxon>Dikarya</taxon>
        <taxon>Basidiomycota</taxon>
        <taxon>Agaricomycotina</taxon>
        <taxon>Agaricomycetes</taxon>
        <taxon>Sebacinales</taxon>
        <taxon>Serendipitaceae</taxon>
        <taxon>Serendipita</taxon>
    </lineage>
</organism>
<dbReference type="Gene3D" id="3.40.50.1000">
    <property type="entry name" value="HAD superfamily/HAD-like"/>
    <property type="match status" value="1"/>
</dbReference>
<dbReference type="InterPro" id="IPR010033">
    <property type="entry name" value="HAD_SF_ppase_IIIC"/>
</dbReference>
<dbReference type="GO" id="GO:0003993">
    <property type="term" value="F:acid phosphatase activity"/>
    <property type="evidence" value="ECO:0007669"/>
    <property type="project" value="TreeGrafter"/>
</dbReference>
<proteinExistence type="predicted"/>
<protein>
    <recommendedName>
        <fullName evidence="3">Magnesium-dependent phosphatase-1</fullName>
    </recommendedName>
</protein>
<reference evidence="1 2" key="1">
    <citation type="journal article" date="2011" name="PLoS Pathog.">
        <title>Endophytic Life Strategies Decoded by Genome and Transcriptome Analyses of the Mutualistic Root Symbiont Piriformospora indica.</title>
        <authorList>
            <person name="Zuccaro A."/>
            <person name="Lahrmann U."/>
            <person name="Guldener U."/>
            <person name="Langen G."/>
            <person name="Pfiffi S."/>
            <person name="Biedenkopf D."/>
            <person name="Wong P."/>
            <person name="Samans B."/>
            <person name="Grimm C."/>
            <person name="Basiewicz M."/>
            <person name="Murat C."/>
            <person name="Martin F."/>
            <person name="Kogel K.H."/>
        </authorList>
    </citation>
    <scope>NUCLEOTIDE SEQUENCE [LARGE SCALE GENOMIC DNA]</scope>
    <source>
        <strain evidence="1 2">DSM 11827</strain>
    </source>
</reference>
<dbReference type="InterPro" id="IPR023214">
    <property type="entry name" value="HAD_sf"/>
</dbReference>
<dbReference type="InParanoid" id="G4TL20"/>